<organism evidence="7 8">
    <name type="scientific">Rhodopila globiformis</name>
    <name type="common">Rhodopseudomonas globiformis</name>
    <dbReference type="NCBI Taxonomy" id="1071"/>
    <lineage>
        <taxon>Bacteria</taxon>
        <taxon>Pseudomonadati</taxon>
        <taxon>Pseudomonadota</taxon>
        <taxon>Alphaproteobacteria</taxon>
        <taxon>Acetobacterales</taxon>
        <taxon>Acetobacteraceae</taxon>
        <taxon>Rhodopila</taxon>
    </lineage>
</organism>
<keyword evidence="2" id="KW-0132">Cell division</keyword>
<keyword evidence="3" id="KW-0717">Septation</keyword>
<reference evidence="7 8" key="1">
    <citation type="journal article" date="2018" name="Arch. Microbiol.">
        <title>New insights into the metabolic potential of the phototrophic purple bacterium Rhodopila globiformis DSM 161(T) from its draft genome sequence and evidence for a vanadium-dependent nitrogenase.</title>
        <authorList>
            <person name="Imhoff J.F."/>
            <person name="Rahn T."/>
            <person name="Kunzel S."/>
            <person name="Neulinger S.C."/>
        </authorList>
    </citation>
    <scope>NUCLEOTIDE SEQUENCE [LARGE SCALE GENOMIC DNA]</scope>
    <source>
        <strain evidence="7 8">DSM 161</strain>
    </source>
</reference>
<gene>
    <name evidence="7" type="ORF">CCS01_01485</name>
</gene>
<dbReference type="PANTHER" id="PTHR34108:SF1">
    <property type="entry name" value="SEPTUM SITE-DETERMINING PROTEIN MINC"/>
    <property type="match status" value="1"/>
</dbReference>
<dbReference type="PANTHER" id="PTHR34108">
    <property type="entry name" value="SEPTUM SITE-DETERMINING PROTEIN MINC"/>
    <property type="match status" value="1"/>
</dbReference>
<name>A0A2S6NNT7_RHOGL</name>
<dbReference type="GO" id="GO:1901891">
    <property type="term" value="P:regulation of cell septum assembly"/>
    <property type="evidence" value="ECO:0007669"/>
    <property type="project" value="InterPro"/>
</dbReference>
<dbReference type="GO" id="GO:0000902">
    <property type="term" value="P:cell morphogenesis"/>
    <property type="evidence" value="ECO:0007669"/>
    <property type="project" value="InterPro"/>
</dbReference>
<proteinExistence type="inferred from homology"/>
<dbReference type="InterPro" id="IPR016098">
    <property type="entry name" value="CAP/MinC_C"/>
</dbReference>
<comment type="function">
    <text evidence="5">Cell division inhibitor that blocks the formation of polar Z ring septums. Rapidly oscillates between the poles of the cell to destabilize FtsZ filaments that have formed before they mature into polar Z rings. Prevents FtsZ polymerization.</text>
</comment>
<dbReference type="Proteomes" id="UP000239724">
    <property type="component" value="Unassembled WGS sequence"/>
</dbReference>
<dbReference type="GO" id="GO:0000917">
    <property type="term" value="P:division septum assembly"/>
    <property type="evidence" value="ECO:0007669"/>
    <property type="project" value="UniProtKB-KW"/>
</dbReference>
<evidence type="ECO:0000256" key="3">
    <source>
        <dbReference type="ARBA" id="ARBA00023210"/>
    </source>
</evidence>
<keyword evidence="4" id="KW-0131">Cell cycle</keyword>
<evidence type="ECO:0000256" key="4">
    <source>
        <dbReference type="ARBA" id="ARBA00023306"/>
    </source>
</evidence>
<dbReference type="AlphaFoldDB" id="A0A2S6NNT7"/>
<dbReference type="Pfam" id="PF03775">
    <property type="entry name" value="MinC_C"/>
    <property type="match status" value="1"/>
</dbReference>
<evidence type="ECO:0000256" key="5">
    <source>
        <dbReference type="ARBA" id="ARBA00025606"/>
    </source>
</evidence>
<evidence type="ECO:0000313" key="7">
    <source>
        <dbReference type="EMBL" id="PPQ39266.1"/>
    </source>
</evidence>
<evidence type="ECO:0000259" key="6">
    <source>
        <dbReference type="Pfam" id="PF03775"/>
    </source>
</evidence>
<dbReference type="InterPro" id="IPR036145">
    <property type="entry name" value="MinC_C_sf"/>
</dbReference>
<evidence type="ECO:0000313" key="8">
    <source>
        <dbReference type="Proteomes" id="UP000239724"/>
    </source>
</evidence>
<dbReference type="NCBIfam" id="TIGR01222">
    <property type="entry name" value="minC"/>
    <property type="match status" value="1"/>
</dbReference>
<dbReference type="InterPro" id="IPR013033">
    <property type="entry name" value="MinC"/>
</dbReference>
<protein>
    <recommendedName>
        <fullName evidence="6">Septum formation inhibitor MinC C-terminal domain-containing protein</fullName>
    </recommendedName>
</protein>
<dbReference type="SUPFAM" id="SSF63848">
    <property type="entry name" value="Cell-division inhibitor MinC, C-terminal domain"/>
    <property type="match status" value="1"/>
</dbReference>
<dbReference type="Gene3D" id="2.160.20.70">
    <property type="match status" value="1"/>
</dbReference>
<dbReference type="InterPro" id="IPR005526">
    <property type="entry name" value="Septum_form_inhib_MinC_C"/>
</dbReference>
<accession>A0A2S6NNT7</accession>
<comment type="similarity">
    <text evidence="1">Belongs to the MinC family.</text>
</comment>
<feature type="domain" description="Septum formation inhibitor MinC C-terminal" evidence="6">
    <location>
        <begin position="21"/>
        <end position="120"/>
    </location>
</feature>
<keyword evidence="8" id="KW-1185">Reference proteome</keyword>
<evidence type="ECO:0000256" key="1">
    <source>
        <dbReference type="ARBA" id="ARBA00006291"/>
    </source>
</evidence>
<evidence type="ECO:0000256" key="2">
    <source>
        <dbReference type="ARBA" id="ARBA00022618"/>
    </source>
</evidence>
<dbReference type="EMBL" id="NHRY01000034">
    <property type="protein sequence ID" value="PPQ39266.1"/>
    <property type="molecule type" value="Genomic_DNA"/>
</dbReference>
<sequence length="124" mass="13003">MPGAAPHVEPHAHADANTLLIDQPVRSGQSVVFERGDITILGSVASGAEVMAGGSVHVYGTLRGRAIAGLAGNANARIFCSKLQAELLSIDGVYQTADDMPARILGKPVQAWLENDQMKISVLE</sequence>
<comment type="caution">
    <text evidence="7">The sequence shown here is derived from an EMBL/GenBank/DDBJ whole genome shotgun (WGS) entry which is preliminary data.</text>
</comment>